<dbReference type="Pfam" id="PF05737">
    <property type="entry name" value="Collagen_bind"/>
    <property type="match status" value="1"/>
</dbReference>
<evidence type="ECO:0000259" key="5">
    <source>
        <dbReference type="Pfam" id="PF17802"/>
    </source>
</evidence>
<name>A0ABV0EPD7_9ENTE</name>
<feature type="domain" description="CNA-B" evidence="4">
    <location>
        <begin position="2026"/>
        <end position="2111"/>
    </location>
</feature>
<feature type="domain" description="CNA-B" evidence="4">
    <location>
        <begin position="2120"/>
        <end position="2205"/>
    </location>
</feature>
<feature type="domain" description="CNA-B" evidence="4">
    <location>
        <begin position="1934"/>
        <end position="2017"/>
    </location>
</feature>
<feature type="domain" description="SpaA-like prealbumin fold" evidence="5">
    <location>
        <begin position="889"/>
        <end position="977"/>
    </location>
</feature>
<dbReference type="SUPFAM" id="SSF49401">
    <property type="entry name" value="Bacterial adhesins"/>
    <property type="match status" value="5"/>
</dbReference>
<dbReference type="InterPro" id="IPR008966">
    <property type="entry name" value="Adhesion_dom_sf"/>
</dbReference>
<evidence type="ECO:0008006" key="8">
    <source>
        <dbReference type="Google" id="ProtNLM"/>
    </source>
</evidence>
<evidence type="ECO:0000259" key="3">
    <source>
        <dbReference type="Pfam" id="PF05737"/>
    </source>
</evidence>
<dbReference type="SUPFAM" id="SSF49478">
    <property type="entry name" value="Cna protein B-type domain"/>
    <property type="match status" value="16"/>
</dbReference>
<dbReference type="Pfam" id="PF17802">
    <property type="entry name" value="SpaA"/>
    <property type="match status" value="1"/>
</dbReference>
<feature type="compositionally biased region" description="Basic and acidic residues" evidence="1">
    <location>
        <begin position="2493"/>
        <end position="2502"/>
    </location>
</feature>
<reference evidence="6 7" key="2">
    <citation type="submission" date="2024-02" db="EMBL/GenBank/DDBJ databases">
        <title>The Genome Sequence of Enterococcus sp. DIV0159.</title>
        <authorList>
            <person name="Earl A."/>
            <person name="Manson A."/>
            <person name="Gilmore M."/>
            <person name="Sanders J."/>
            <person name="Shea T."/>
            <person name="Howe W."/>
            <person name="Livny J."/>
            <person name="Cuomo C."/>
            <person name="Neafsey D."/>
            <person name="Birren B."/>
        </authorList>
    </citation>
    <scope>NUCLEOTIDE SEQUENCE [LARGE SCALE GENOMIC DNA]</scope>
    <source>
        <strain evidence="6 7">665A</strain>
    </source>
</reference>
<dbReference type="Proteomes" id="UP000664357">
    <property type="component" value="Unassembled WGS sequence"/>
</dbReference>
<keyword evidence="2" id="KW-0472">Membrane</keyword>
<feature type="region of interest" description="Disordered" evidence="1">
    <location>
        <begin position="2486"/>
        <end position="2509"/>
    </location>
</feature>
<dbReference type="InterPro" id="IPR013783">
    <property type="entry name" value="Ig-like_fold"/>
</dbReference>
<feature type="domain" description="CNA-B" evidence="4">
    <location>
        <begin position="994"/>
        <end position="1079"/>
    </location>
</feature>
<feature type="domain" description="CNA-B" evidence="4">
    <location>
        <begin position="1840"/>
        <end position="1924"/>
    </location>
</feature>
<sequence length="2556" mass="295096">MKAKNRIVVTMLVVFNILFNGFGTLLMQPVYAEGMGRELISLPSSEQLPRDSSGNKTIFTDVLLTLNGKVVSESNPLRKGDTFQVDYEFSIPDTLGKEMQDGDYFNFNLPPDLILAGGQSGELKDPANGLVYGSYSSDASGRATMSFNSEVQKHDNVEGRLRFSVTMDERKIIVPGKNIIRIPWSTNTEGNEIFVNTRIDSFIQKEYVNTSYAADGTPVIDWKVLINPNRNLVHNPKLTEETTNSEGKRVASQYNITKMSKANVDFDGRITELEPVTGMIAFDDSGTAYFPTSIEDSYVLYISTPISFEGQGAITNKITLSGSNRADEVATAAASLEEHMDITKKAGDFNEDTSEVSWEVIFNPKGRHIPRDQAYFKDVPSDDQRFIPSSLKVSPQVPYEIKAEDRGFTLQFNQDINQPIVVTYKMKVERRGAGDTTIFNTVYHGKNYKTIDKVIPGTGEEITKSDFSKDYYWDQKSNELDWTIDVNKNNSDFNSWTVSDKLSSGYMIDHSIIVKDVTTNRQLIENVDYSIELNQANGKIIGFNIRYLSAEQTNHRFVITYKSHFDDNTELQNECWYHYVQKGQEKLDFTSKKFYRQKVKISANKYGVYHPESGEIEWFVGVNNERHPINKQNFLEDSIPADQTYVEGSVTVLEQKFQNTAYVPTDNAQASYDRAGNKTQATFAVGNPNPFQLVFRTVLKNKEDIITKQVKNVAYYQDENTPRTAVEGSVEINNDQSALVKKQGEVSPKDPNIINWKVSINESRFHLKNVAIDDYHWINNKAQFDTLKLVYTSGKDKGKALKAGTDYTIEHTERSFHIQLKNDLTEALELTYDAEVIYSKNDVPGQTIRVGNGVRISGSDFVIVDRPKEVSVPVIIPKSMGIIRGTTEELQVYKVIKGTQTPLKDAVFTLYRGEKKDPDKIVERLTSSGEGGMALFAYLTKGKYLLVEEKAPEGYEISPEFAKGVIIEVTASKDNKVIQQLVENEKQTNKPTEVRGQKIWKDNDNKLNTRPRSITVRLYQNGKEYAQQNVIADASGNWNYAFTNLPKLDEKGAAYNYTVKEDPIKDYSTKIDGTTITNTYENKETTEINGQKVWKDYENKFKTRPVSIKIHLYQNGKEIDAKEVQADKSGSWTYSFTNLTKYDNKGEAYNYTVKEDPVKGYKTSIEGTNITNTYENKETTEISGRKIWKDSDNKFNTRPRSITIRLYQNGMEYTRQNVIADASGNWIYSFMNLPKYDDKGEIYNYTVKEDPVKDYETKVEGTTITNTYENKETTEINGQKIWKDYDNKFNTRPASINIHLYQNDKEFDAKKVQADKTGNWSYSFTNLPKYDAKGEAYNYTVKEDPVKDYETKVEGNNITNTYENKETTEISGKKIWKDYDNKFNTRPATINIHLYQNAKEFDAKKVQADKTGNWSYSFTNLPKYDAKGETYNYTVKEDPVKDYETKVEGTTITNTYENKEFTEISGQKIWQDYKNKFNTRTVSIKIRLFQDGKEYETKEIKPDKTGNWMYSFKNLPKYDDKGEAYNYTVKEDPVKDYKTKVDGTTIINTYENKETTEISGKKIWKDYDNKFKTRPGTINIHLYQNDKKFDFKEIQADKSGNWTYSFTNLPKYDDKGEAYNYTVKEDPVKDYETKVEGTTIINTYENKETTEISGKKIWKDYDNKFKTRPATIDIHLYQNDKEFDSKEIQADKTGNWTYSFTNLPKYDDKGEAYNYTVKEDPVKDYKTKVEGNNITNTYENKETTEISGKKIWKDYDNKFKTRPASINIHLYQNDKEFDAKKVQADKTGNWSYSFTNLPKYDAKGEAYNYTVKEDPVKDYQTKVEGNNITNTYENKETTEINGKKIWKDYDNKFKTRPVSINIHLYQNGEEFGKKEVQADKTGNWTYSFTNLPKYDAKGEAYNYTVKEDPVKDYQTKVEGTTITNRYENNETTEISGQKIWQDYKNKFNTRTESIKIRLYQNGKEFKQQEVNAADNWRYHFVNLPKYDGKGVAYSYSVKEDPVKNYKTKVDGTTIINTYENKETTEISGKKIWKDYENKFKTRPESITVRLLQNDKEYAAKEIKADESGNWAYSFIGLPKYDEQGEAYNYTVKEDPVKEYESEVKGTSITNTYKNKETTEISGEKTWKDYNNKFKTRPESITVRLLQNDEEYATKEIKADESGNWTYSFTDLPKYDEQGEAYNYTVKEDPVKEYKSEVKGTSITNTYKNKETTEISGEKTWKDYNNKFKTRPESITVRLLQNDEEYATKEIKADESGNWAYSFTDLPKYDEQGETYNYTVKEDPVKEYESEVKGTAITNTYKNKETTEISGEKIWKDYNNKFKTRPEAITVRLLQNDEEYAAKEIKADESGNWAYSFTDLPKYDEQGEAYNYTVKEDPVKGYETTIEDTTIINTYTDKEVTEISGQKFWKDNEDKFKTRPKSITVRLYQNNKEKVVKEVKPDESGEWKYNFTNLPKFDKDGKVYDYTLTEDPVKGYETKIEGTNITNTYDFDEPTTKTEKPNRETNTPIMTTSGRTAVTQLPRTGSLHESVLVLLGLLILLCVVSIWYINDKRNRRG</sequence>
<feature type="domain" description="CNA-B" evidence="4">
    <location>
        <begin position="1746"/>
        <end position="1831"/>
    </location>
</feature>
<dbReference type="EMBL" id="JAFREL020000001">
    <property type="protein sequence ID" value="MEO1769558.1"/>
    <property type="molecule type" value="Genomic_DNA"/>
</dbReference>
<keyword evidence="2" id="KW-0812">Transmembrane</keyword>
<evidence type="ECO:0000313" key="7">
    <source>
        <dbReference type="Proteomes" id="UP000664357"/>
    </source>
</evidence>
<feature type="domain" description="CNA-B" evidence="4">
    <location>
        <begin position="1652"/>
        <end position="1737"/>
    </location>
</feature>
<evidence type="ECO:0000313" key="6">
    <source>
        <dbReference type="EMBL" id="MEO1769558.1"/>
    </source>
</evidence>
<evidence type="ECO:0000259" key="4">
    <source>
        <dbReference type="Pfam" id="PF05738"/>
    </source>
</evidence>
<feature type="domain" description="CNA-B" evidence="4">
    <location>
        <begin position="1464"/>
        <end position="1549"/>
    </location>
</feature>
<proteinExistence type="predicted"/>
<keyword evidence="7" id="KW-1185">Reference proteome</keyword>
<feature type="domain" description="CNA-B" evidence="4">
    <location>
        <begin position="1370"/>
        <end position="1455"/>
    </location>
</feature>
<dbReference type="Gene3D" id="2.60.40.10">
    <property type="entry name" value="Immunoglobulins"/>
    <property type="match status" value="1"/>
</dbReference>
<reference evidence="6 7" key="1">
    <citation type="submission" date="2021-03" db="EMBL/GenBank/DDBJ databases">
        <authorList>
            <person name="Gilmore M.S."/>
            <person name="Schwartzman J."/>
            <person name="Van Tyne D."/>
            <person name="Martin M."/>
            <person name="Earl A.M."/>
            <person name="Manson A.L."/>
            <person name="Straub T."/>
            <person name="Salamzade R."/>
            <person name="Saavedra J."/>
            <person name="Lebreton F."/>
            <person name="Prichula J."/>
            <person name="Schaufler K."/>
            <person name="Gaca A."/>
            <person name="Sgardioli B."/>
            <person name="Wagenaar J."/>
            <person name="Strong T."/>
        </authorList>
    </citation>
    <scope>NUCLEOTIDE SEQUENCE [LARGE SCALE GENOMIC DNA]</scope>
    <source>
        <strain evidence="6 7">665A</strain>
    </source>
</reference>
<dbReference type="CDD" id="cd00222">
    <property type="entry name" value="CollagenBindB"/>
    <property type="match status" value="16"/>
</dbReference>
<dbReference type="InterPro" id="IPR008456">
    <property type="entry name" value="Collagen-bd_dom"/>
</dbReference>
<feature type="domain" description="CNA-B" evidence="4">
    <location>
        <begin position="2214"/>
        <end position="2299"/>
    </location>
</feature>
<dbReference type="RefSeq" id="WP_347298807.1">
    <property type="nucleotide sequence ID" value="NZ_JAFREL020000001.1"/>
</dbReference>
<dbReference type="Pfam" id="PF05738">
    <property type="entry name" value="Cna_B"/>
    <property type="match status" value="16"/>
</dbReference>
<feature type="domain" description="CNA-B" evidence="4">
    <location>
        <begin position="1276"/>
        <end position="1361"/>
    </location>
</feature>
<accession>A0ABV0EPD7</accession>
<feature type="transmembrane region" description="Helical" evidence="2">
    <location>
        <begin position="2530"/>
        <end position="2548"/>
    </location>
</feature>
<dbReference type="InterPro" id="IPR041033">
    <property type="entry name" value="SpaA_PFL_dom_1"/>
</dbReference>
<keyword evidence="2" id="KW-1133">Transmembrane helix</keyword>
<organism evidence="6 7">
    <name type="scientific">Candidatus Enterococcus ferrettii</name>
    <dbReference type="NCBI Taxonomy" id="2815324"/>
    <lineage>
        <taxon>Bacteria</taxon>
        <taxon>Bacillati</taxon>
        <taxon>Bacillota</taxon>
        <taxon>Bacilli</taxon>
        <taxon>Lactobacillales</taxon>
        <taxon>Enterococcaceae</taxon>
        <taxon>Enterococcus</taxon>
    </lineage>
</organism>
<feature type="domain" description="CNA-B" evidence="4">
    <location>
        <begin position="1558"/>
        <end position="1643"/>
    </location>
</feature>
<feature type="domain" description="CNA-B" evidence="4">
    <location>
        <begin position="2308"/>
        <end position="2393"/>
    </location>
</feature>
<protein>
    <recommendedName>
        <fullName evidence="8">Collagen adhesin</fullName>
    </recommendedName>
</protein>
<evidence type="ECO:0000256" key="1">
    <source>
        <dbReference type="SAM" id="MobiDB-lite"/>
    </source>
</evidence>
<feature type="domain" description="CNA-B" evidence="4">
    <location>
        <begin position="2402"/>
        <end position="2487"/>
    </location>
</feature>
<dbReference type="InterPro" id="IPR008454">
    <property type="entry name" value="Collagen-bd_Cna-like_B-typ_dom"/>
</dbReference>
<comment type="caution">
    <text evidence="6">The sequence shown here is derived from an EMBL/GenBank/DDBJ whole genome shotgun (WGS) entry which is preliminary data.</text>
</comment>
<dbReference type="Gene3D" id="2.60.40.740">
    <property type="match status" value="4"/>
</dbReference>
<feature type="domain" description="CNA-B" evidence="4">
    <location>
        <begin position="1088"/>
        <end position="1173"/>
    </location>
</feature>
<evidence type="ECO:0000256" key="2">
    <source>
        <dbReference type="SAM" id="Phobius"/>
    </source>
</evidence>
<feature type="domain" description="Collagen binding" evidence="3">
    <location>
        <begin position="603"/>
        <end position="721"/>
    </location>
</feature>
<feature type="domain" description="CNA-B" evidence="4">
    <location>
        <begin position="1182"/>
        <end position="1267"/>
    </location>
</feature>
<gene>
    <name evidence="6" type="ORF">JZO67_001509</name>
</gene>
<dbReference type="Gene3D" id="2.60.40.1140">
    <property type="entry name" value="Collagen-binding surface protein Cna, B-type domain"/>
    <property type="match status" value="16"/>
</dbReference>